<evidence type="ECO:0000256" key="6">
    <source>
        <dbReference type="SAM" id="Coils"/>
    </source>
</evidence>
<evidence type="ECO:0000256" key="1">
    <source>
        <dbReference type="ARBA" id="ARBA00008956"/>
    </source>
</evidence>
<dbReference type="Proteomes" id="UP000593562">
    <property type="component" value="Unassembled WGS sequence"/>
</dbReference>
<keyword evidence="4 5" id="KW-0287">Flowering</keyword>
<evidence type="ECO:0000256" key="7">
    <source>
        <dbReference type="SAM" id="MobiDB-lite"/>
    </source>
</evidence>
<dbReference type="GO" id="GO:0030154">
    <property type="term" value="P:cell differentiation"/>
    <property type="evidence" value="ECO:0007669"/>
    <property type="project" value="UniProtKB-KW"/>
</dbReference>
<evidence type="ECO:0000313" key="8">
    <source>
        <dbReference type="EMBL" id="KAF5738239.1"/>
    </source>
</evidence>
<evidence type="ECO:0000256" key="3">
    <source>
        <dbReference type="ARBA" id="ARBA00022782"/>
    </source>
</evidence>
<keyword evidence="6" id="KW-0175">Coiled coil</keyword>
<reference evidence="8 9" key="1">
    <citation type="journal article" date="2020" name="Nat. Commun.">
        <title>Genome of Tripterygium wilfordii and identification of cytochrome P450 involved in triptolide biosynthesis.</title>
        <authorList>
            <person name="Tu L."/>
            <person name="Su P."/>
            <person name="Zhang Z."/>
            <person name="Gao L."/>
            <person name="Wang J."/>
            <person name="Hu T."/>
            <person name="Zhou J."/>
            <person name="Zhang Y."/>
            <person name="Zhao Y."/>
            <person name="Liu Y."/>
            <person name="Song Y."/>
            <person name="Tong Y."/>
            <person name="Lu Y."/>
            <person name="Yang J."/>
            <person name="Xu C."/>
            <person name="Jia M."/>
            <person name="Peters R.J."/>
            <person name="Huang L."/>
            <person name="Gao W."/>
        </authorList>
    </citation>
    <scope>NUCLEOTIDE SEQUENCE [LARGE SCALE GENOMIC DNA]</scope>
    <source>
        <strain evidence="9">cv. XIE 37</strain>
        <tissue evidence="8">Leaf</tissue>
    </source>
</reference>
<dbReference type="GO" id="GO:0009908">
    <property type="term" value="P:flower development"/>
    <property type="evidence" value="ECO:0007669"/>
    <property type="project" value="UniProtKB-KW"/>
</dbReference>
<proteinExistence type="inferred from homology"/>
<dbReference type="InParanoid" id="A0A7J7CWC3"/>
<dbReference type="Pfam" id="PF07899">
    <property type="entry name" value="Frigida"/>
    <property type="match status" value="1"/>
</dbReference>
<organism evidence="8 9">
    <name type="scientific">Tripterygium wilfordii</name>
    <name type="common">Thunder God vine</name>
    <dbReference type="NCBI Taxonomy" id="458696"/>
    <lineage>
        <taxon>Eukaryota</taxon>
        <taxon>Viridiplantae</taxon>
        <taxon>Streptophyta</taxon>
        <taxon>Embryophyta</taxon>
        <taxon>Tracheophyta</taxon>
        <taxon>Spermatophyta</taxon>
        <taxon>Magnoliopsida</taxon>
        <taxon>eudicotyledons</taxon>
        <taxon>Gunneridae</taxon>
        <taxon>Pentapetalae</taxon>
        <taxon>rosids</taxon>
        <taxon>fabids</taxon>
        <taxon>Celastrales</taxon>
        <taxon>Celastraceae</taxon>
        <taxon>Tripterygium</taxon>
    </lineage>
</organism>
<evidence type="ECO:0000313" key="9">
    <source>
        <dbReference type="Proteomes" id="UP000593562"/>
    </source>
</evidence>
<dbReference type="InterPro" id="IPR012474">
    <property type="entry name" value="Frigida"/>
</dbReference>
<protein>
    <recommendedName>
        <fullName evidence="5">FRIGIDA-like protein</fullName>
    </recommendedName>
</protein>
<feature type="compositionally biased region" description="Basic and acidic residues" evidence="7">
    <location>
        <begin position="499"/>
        <end position="515"/>
    </location>
</feature>
<comment type="similarity">
    <text evidence="1 5">Belongs to the Frigida family.</text>
</comment>
<feature type="region of interest" description="Disordered" evidence="7">
    <location>
        <begin position="499"/>
        <end position="539"/>
    </location>
</feature>
<keyword evidence="9" id="KW-1185">Reference proteome</keyword>
<comment type="caution">
    <text evidence="8">The sequence shown here is derived from an EMBL/GenBank/DDBJ whole genome shotgun (WGS) entry which is preliminary data.</text>
</comment>
<dbReference type="PANTHER" id="PTHR31791:SF41">
    <property type="entry name" value="FRIGIDA-LIKE PROTEIN"/>
    <property type="match status" value="1"/>
</dbReference>
<evidence type="ECO:0000256" key="2">
    <source>
        <dbReference type="ARBA" id="ARBA00022473"/>
    </source>
</evidence>
<dbReference type="PANTHER" id="PTHR31791">
    <property type="entry name" value="FRIGIDA-LIKE PROTEIN 3-RELATED"/>
    <property type="match status" value="1"/>
</dbReference>
<evidence type="ECO:0000256" key="5">
    <source>
        <dbReference type="RuleBase" id="RU364012"/>
    </source>
</evidence>
<gene>
    <name evidence="8" type="ORF">HS088_TW13G01135</name>
</gene>
<evidence type="ECO:0000256" key="4">
    <source>
        <dbReference type="ARBA" id="ARBA00023089"/>
    </source>
</evidence>
<sequence length="647" mass="72183">MANDTEQVMTNNPKQDVTTDTQVLENDTEKLMVKDVGQEVANDANEVELNDNEQIVANDAEHVWENVAEQAVAKDIASSLMEQLSQALLELKASKNFSEDNIRWDEIEEHFLNLETTLKRRSKELEAKENECQLKEAKIFALLEEREATVTAKEQDLQDRLQKLKDAVVADIAEARANHQPAASDSVEVSSLLGDKNSQEDFSYRMGEIADDVAAHVKPRPELTLFCEQMDAKGLLNFTMENQKNLYAICEELTLALKSAIEPARLVLDSLEGFYPPDEITQPVDKKDATLQGMRKSCLILMEAMAALLARLDSGVDHLLDPAIKQRAKAIADDWKPKLANSDIDAANINSLEAEAFLQLLSTFRIASEFDDEELCEIVLLVAHRRQAPELCRSLELTYKMPGIVESLINGGKQIDAVRFIHTFELTDRFPPVPLLKTYLKDIRRNSQGNGGNASGSFDAQGDVNAQELAALKAVIRCIEECKLQPNYPLDPLQKRVAQLERARSDKKRRLDSGKYHRSKKSRSNGGYRGFRQQSGGIANTHAATVRQAPPIFTERAAYPGIPGRYPRAGPTSYDYQVPGPSAYTQQSTDYDYQVPGQSAYTHQSADQRLYYHSQDDRIPAAPYNAASNYSGYLGSGIPPSAHQPHM</sequence>
<feature type="coiled-coil region" evidence="6">
    <location>
        <begin position="81"/>
        <end position="145"/>
    </location>
</feature>
<accession>A0A7J7CWC3</accession>
<name>A0A7J7CWC3_TRIWF</name>
<dbReference type="OrthoDB" id="1930990at2759"/>
<keyword evidence="3 5" id="KW-0221">Differentiation</keyword>
<dbReference type="EMBL" id="JAAARO010000013">
    <property type="protein sequence ID" value="KAF5738239.1"/>
    <property type="molecule type" value="Genomic_DNA"/>
</dbReference>
<dbReference type="AlphaFoldDB" id="A0A7J7CWC3"/>
<keyword evidence="2 5" id="KW-0217">Developmental protein</keyword>